<dbReference type="Proteomes" id="UP000010799">
    <property type="component" value="Chromosome"/>
</dbReference>
<proteinExistence type="inferred from homology"/>
<organism evidence="10 11">
    <name type="scientific">Liberibacter crescens (strain BT-1)</name>
    <dbReference type="NCBI Taxonomy" id="1215343"/>
    <lineage>
        <taxon>Bacteria</taxon>
        <taxon>Pseudomonadati</taxon>
        <taxon>Pseudomonadota</taxon>
        <taxon>Alphaproteobacteria</taxon>
        <taxon>Hyphomicrobiales</taxon>
        <taxon>Rhizobiaceae</taxon>
        <taxon>Liberibacter</taxon>
    </lineage>
</organism>
<protein>
    <submittedName>
        <fullName evidence="10">Flagellar hook-length control protein FliK</fullName>
    </submittedName>
</protein>
<evidence type="ECO:0000313" key="10">
    <source>
        <dbReference type="EMBL" id="AGA64739.1"/>
    </source>
</evidence>
<dbReference type="AlphaFoldDB" id="L0ET75"/>
<keyword evidence="5" id="KW-0564">Palmitate</keyword>
<feature type="region of interest" description="Disordered" evidence="8">
    <location>
        <begin position="29"/>
        <end position="142"/>
    </location>
</feature>
<keyword evidence="7" id="KW-0449">Lipoprotein</keyword>
<evidence type="ECO:0000256" key="5">
    <source>
        <dbReference type="ARBA" id="ARBA00023139"/>
    </source>
</evidence>
<dbReference type="InterPro" id="IPR010571">
    <property type="entry name" value="OM_lipoprot_Omp19_bac"/>
</dbReference>
<dbReference type="SUPFAM" id="SSF50882">
    <property type="entry name" value="beta-Barrel protease inhibitors"/>
    <property type="match status" value="1"/>
</dbReference>
<evidence type="ECO:0000259" key="9">
    <source>
        <dbReference type="Pfam" id="PF02974"/>
    </source>
</evidence>
<evidence type="ECO:0000256" key="6">
    <source>
        <dbReference type="ARBA" id="ARBA00023237"/>
    </source>
</evidence>
<keyword evidence="4" id="KW-0472">Membrane</keyword>
<dbReference type="Gene3D" id="2.40.128.10">
    <property type="match status" value="1"/>
</dbReference>
<dbReference type="InterPro" id="IPR021140">
    <property type="entry name" value="Inh/Omp19"/>
</dbReference>
<dbReference type="eggNOG" id="ENOG503363Z">
    <property type="taxonomic scope" value="Bacteria"/>
</dbReference>
<keyword evidence="11" id="KW-1185">Reference proteome</keyword>
<name>L0ET75_LIBCB</name>
<dbReference type="PATRIC" id="fig|1215343.11.peg.769"/>
<feature type="domain" description="Alkaline proteinase inhibitor/ Outer membrane lipoprotein Omp19" evidence="9">
    <location>
        <begin position="135"/>
        <end position="225"/>
    </location>
</feature>
<sequence length="225" mass="23132">MPLNIKHVIFVLVVGSLVSACQSGGGNDYPDRYVPPPLAAQPVGSVESQPLSPDGYPVTDPNNPGYPPSGSGYPSSASGYPPSGSGYPPSGSGYPPSGSGYPPSGSGYPPSGSGYPPSGSGYSSSRSGYSPSGELSKGSLPGSWKVSSGMVRCDMYLTLTNLGSGLRGGTRNCYGKLSLMGYWDVVGHQLVLKDRNGNTIVSLNKVADNRFEGVTKDNQPVSVSR</sequence>
<reference evidence="10 11" key="1">
    <citation type="journal article" date="2012" name="Stand. Genomic Sci.">
        <title>Complete genome sequence of Liberibacter crescens BT-1.</title>
        <authorList>
            <person name="Leonard M.T."/>
            <person name="Fagen J.R."/>
            <person name="Davis-Richardson A.G."/>
            <person name="Davis M.J."/>
            <person name="Triplett E.W."/>
        </authorList>
    </citation>
    <scope>NUCLEOTIDE SEQUENCE [LARGE SCALE GENOMIC DNA]</scope>
    <source>
        <strain evidence="10 11">BT-1</strain>
    </source>
</reference>
<accession>L0ET75</accession>
<evidence type="ECO:0000256" key="4">
    <source>
        <dbReference type="ARBA" id="ARBA00023136"/>
    </source>
</evidence>
<dbReference type="EMBL" id="CP003789">
    <property type="protein sequence ID" value="AGA64739.1"/>
    <property type="molecule type" value="Genomic_DNA"/>
</dbReference>
<dbReference type="InterPro" id="IPR016085">
    <property type="entry name" value="Protease_inh_B-barrel_dom"/>
</dbReference>
<evidence type="ECO:0000256" key="3">
    <source>
        <dbReference type="ARBA" id="ARBA00022729"/>
    </source>
</evidence>
<dbReference type="RefSeq" id="WP_015273166.1">
    <property type="nucleotide sequence ID" value="NC_019907.1"/>
</dbReference>
<evidence type="ECO:0000256" key="7">
    <source>
        <dbReference type="ARBA" id="ARBA00023288"/>
    </source>
</evidence>
<evidence type="ECO:0000256" key="2">
    <source>
        <dbReference type="ARBA" id="ARBA00007138"/>
    </source>
</evidence>
<dbReference type="HOGENOM" id="CLU_103254_1_0_5"/>
<feature type="compositionally biased region" description="Low complexity" evidence="8">
    <location>
        <begin position="68"/>
        <end position="133"/>
    </location>
</feature>
<evidence type="ECO:0000313" key="11">
    <source>
        <dbReference type="Proteomes" id="UP000010799"/>
    </source>
</evidence>
<comment type="similarity">
    <text evidence="2">Belongs to the rhizobiaceae omp19 lipoprotein family.</text>
</comment>
<gene>
    <name evidence="10" type="ordered locus">B488_07470</name>
</gene>
<keyword evidence="6" id="KW-0998">Cell outer membrane</keyword>
<dbReference type="GO" id="GO:0004866">
    <property type="term" value="F:endopeptidase inhibitor activity"/>
    <property type="evidence" value="ECO:0007669"/>
    <property type="project" value="InterPro"/>
</dbReference>
<evidence type="ECO:0000256" key="8">
    <source>
        <dbReference type="SAM" id="MobiDB-lite"/>
    </source>
</evidence>
<dbReference type="GO" id="GO:0009279">
    <property type="term" value="C:cell outer membrane"/>
    <property type="evidence" value="ECO:0007669"/>
    <property type="project" value="UniProtKB-SubCell"/>
</dbReference>
<keyword evidence="10" id="KW-0969">Cilium</keyword>
<dbReference type="PROSITE" id="PS51257">
    <property type="entry name" value="PROKAR_LIPOPROTEIN"/>
    <property type="match status" value="1"/>
</dbReference>
<keyword evidence="10" id="KW-0966">Cell projection</keyword>
<comment type="subcellular location">
    <subcellularLocation>
        <location evidence="1">Cell outer membrane</location>
        <topology evidence="1">Lipid-anchor</topology>
    </subcellularLocation>
</comment>
<dbReference type="KEGG" id="lcc:B488_07470"/>
<dbReference type="Pfam" id="PF02974">
    <property type="entry name" value="Inh"/>
    <property type="match status" value="1"/>
</dbReference>
<evidence type="ECO:0000256" key="1">
    <source>
        <dbReference type="ARBA" id="ARBA00004459"/>
    </source>
</evidence>
<keyword evidence="3" id="KW-0732">Signal</keyword>
<dbReference type="PIRSF" id="PIRSF034005">
    <property type="entry name" value="OM_lipoprot_Omp19_bac"/>
    <property type="match status" value="1"/>
</dbReference>
<dbReference type="STRING" id="1215343.B488_07470"/>
<keyword evidence="10" id="KW-0282">Flagellum</keyword>